<dbReference type="GO" id="GO:0005737">
    <property type="term" value="C:cytoplasm"/>
    <property type="evidence" value="ECO:0007669"/>
    <property type="project" value="InterPro"/>
</dbReference>
<dbReference type="Pfam" id="PF17657">
    <property type="entry name" value="DNA_pol3_finger"/>
    <property type="match status" value="1"/>
</dbReference>
<dbReference type="GO" id="GO:0003677">
    <property type="term" value="F:DNA binding"/>
    <property type="evidence" value="ECO:0007669"/>
    <property type="project" value="InterPro"/>
</dbReference>
<evidence type="ECO:0000256" key="4">
    <source>
        <dbReference type="ARBA" id="ARBA00022839"/>
    </source>
</evidence>
<keyword evidence="4" id="KW-0378">Hydrolase</keyword>
<dbReference type="Pfam" id="PF07733">
    <property type="entry name" value="DNA_pol3_alpha"/>
    <property type="match status" value="1"/>
</dbReference>
<reference evidence="8 9" key="1">
    <citation type="journal article" date="2016" name="Nat. Commun.">
        <title>Thousands of microbial genomes shed light on interconnected biogeochemical processes in an aquifer system.</title>
        <authorList>
            <person name="Anantharaman K."/>
            <person name="Brown C.T."/>
            <person name="Hug L.A."/>
            <person name="Sharon I."/>
            <person name="Castelle C.J."/>
            <person name="Probst A.J."/>
            <person name="Thomas B.C."/>
            <person name="Singh A."/>
            <person name="Wilkins M.J."/>
            <person name="Karaoz U."/>
            <person name="Brodie E.L."/>
            <person name="Williams K.H."/>
            <person name="Hubbard S.S."/>
            <person name="Banfield J.F."/>
        </authorList>
    </citation>
    <scope>NUCLEOTIDE SEQUENCE [LARGE SCALE GENOMIC DNA]</scope>
</reference>
<gene>
    <name evidence="8" type="ORF">A2008_09115</name>
</gene>
<dbReference type="InterPro" id="IPR012340">
    <property type="entry name" value="NA-bd_OB-fold"/>
</dbReference>
<evidence type="ECO:0000256" key="5">
    <source>
        <dbReference type="ARBA" id="ARBA00022932"/>
    </source>
</evidence>
<dbReference type="AlphaFoldDB" id="A0A1F7WDK8"/>
<evidence type="ECO:0000256" key="1">
    <source>
        <dbReference type="ARBA" id="ARBA00022679"/>
    </source>
</evidence>
<organism evidence="8 9">
    <name type="scientific">Candidatus Wallbacteria bacterium GWC2_49_35</name>
    <dbReference type="NCBI Taxonomy" id="1817813"/>
    <lineage>
        <taxon>Bacteria</taxon>
        <taxon>Candidatus Walliibacteriota</taxon>
    </lineage>
</organism>
<dbReference type="Proteomes" id="UP000178735">
    <property type="component" value="Unassembled WGS sequence"/>
</dbReference>
<protein>
    <recommendedName>
        <fullName evidence="7">Polymerase/histidinol phosphatase N-terminal domain-containing protein</fullName>
    </recommendedName>
</protein>
<dbReference type="InterPro" id="IPR016195">
    <property type="entry name" value="Pol/histidinol_Pase-like"/>
</dbReference>
<keyword evidence="4" id="KW-0269">Exonuclease</keyword>
<dbReference type="HAMAP" id="MF_00356">
    <property type="entry name" value="DNApol_PolC"/>
    <property type="match status" value="1"/>
</dbReference>
<keyword evidence="3" id="KW-0235">DNA replication</keyword>
<evidence type="ECO:0000313" key="9">
    <source>
        <dbReference type="Proteomes" id="UP000178735"/>
    </source>
</evidence>
<dbReference type="InterPro" id="IPR006308">
    <property type="entry name" value="Pol_III_a_PolC-type_gram_pos"/>
</dbReference>
<dbReference type="Gene3D" id="3.20.20.140">
    <property type="entry name" value="Metal-dependent hydrolases"/>
    <property type="match status" value="1"/>
</dbReference>
<feature type="domain" description="Polymerase/histidinol phosphatase N-terminal" evidence="7">
    <location>
        <begin position="366"/>
        <end position="433"/>
    </location>
</feature>
<dbReference type="STRING" id="1817813.A2008_09115"/>
<dbReference type="PANTHER" id="PTHR32294:SF5">
    <property type="entry name" value="DNA POLYMERASE III POLC-TYPE"/>
    <property type="match status" value="1"/>
</dbReference>
<keyword evidence="2" id="KW-0548">Nucleotidyltransferase</keyword>
<dbReference type="Gene3D" id="1.10.150.700">
    <property type="entry name" value="PolC, middle finger domain"/>
    <property type="match status" value="1"/>
</dbReference>
<feature type="non-terminal residue" evidence="8">
    <location>
        <position position="1090"/>
    </location>
</feature>
<accession>A0A1F7WDK8</accession>
<evidence type="ECO:0000256" key="2">
    <source>
        <dbReference type="ARBA" id="ARBA00022695"/>
    </source>
</evidence>
<dbReference type="CDD" id="cd07435">
    <property type="entry name" value="PHP_PolIIIA_POLC"/>
    <property type="match status" value="1"/>
</dbReference>
<dbReference type="NCBIfam" id="NF001688">
    <property type="entry name" value="PRK00448.1"/>
    <property type="match status" value="1"/>
</dbReference>
<feature type="region of interest" description="Disordered" evidence="6">
    <location>
        <begin position="189"/>
        <end position="250"/>
    </location>
</feature>
<dbReference type="GO" id="GO:0003887">
    <property type="term" value="F:DNA-directed DNA polymerase activity"/>
    <property type="evidence" value="ECO:0007669"/>
    <property type="project" value="UniProtKB-KW"/>
</dbReference>
<comment type="caution">
    <text evidence="8">The sequence shown here is derived from an EMBL/GenBank/DDBJ whole genome shotgun (WGS) entry which is preliminary data.</text>
</comment>
<feature type="compositionally biased region" description="Pro residues" evidence="6">
    <location>
        <begin position="221"/>
        <end position="233"/>
    </location>
</feature>
<name>A0A1F7WDK8_9BACT</name>
<dbReference type="Gene3D" id="3.30.1900.20">
    <property type="match status" value="2"/>
</dbReference>
<keyword evidence="1" id="KW-0808">Transferase</keyword>
<dbReference type="InterPro" id="IPR011708">
    <property type="entry name" value="DNA_pol3_alpha_NTPase_dom"/>
</dbReference>
<dbReference type="SUPFAM" id="SSF89550">
    <property type="entry name" value="PHP domain-like"/>
    <property type="match status" value="1"/>
</dbReference>
<keyword evidence="5" id="KW-0239">DNA-directed DNA polymerase</keyword>
<dbReference type="InterPro" id="IPR040982">
    <property type="entry name" value="DNA_pol3_finger"/>
</dbReference>
<evidence type="ECO:0000313" key="8">
    <source>
        <dbReference type="EMBL" id="OGM00914.1"/>
    </source>
</evidence>
<sequence length="1090" mass="122271">MNHKKTKISISPKSKDKILEHINRCSISEESKTAIMNCDFQKIEYFPEYREISIRLRSAEITSSRDFQPVITYFKKMLPGIDSVNFDISFEKPVTAELVISRLWEDVVAYIIKFSPSCQVWLPGCAASLLNESTIRIETSDETGFYTLKDRGVDKNIEKYLLDKYGLACRVFIDKSNYKNEKIDGFEYKDPVEPNQTNGASHENRGAVPVSTINNGSPSPAKAPAPVQPPKPAPAAARPEAPPAPADDGVIFGKKIRDNIKPSKITTLLEEAKNVLIEGIVISADSRTLKSGKILTAFSVSDLNDTIVCKIFSEAGKNPKLEPGKVVRVCGNIKFDTFEKDMIMMVNDVNKGELKKRQDKAERKRVELHAHSKMSALDGMTDITEFVKLASYWGHKSVALTDHGVVQGFPEFYEAAKKNNIKPIFGMEGYLIDDSYAGVTKGDKLKIKPPSPYHIIILATNYTGLKNLYRLVSASHIDYYYKKPRLPRSKLLELREGILLGTACEAGELIRGILAGKTDAEIEEIVNFYDYLEVQPIRNNNFMIEKFNDKISSADDLIVLNKKIYELGQKYEKPVCATSDMHYLNPEDAIYRKILFAGQKYQDVENACELYFPTTDEMLAEFSHLGEDAAREVVIENPYKISEMIESLVPTPRENAFPEMEGADEKIRTMSYANAEEIYASPLPPTVQKRLDYELNCIIKNGFSTLYLIAHELVKKSLEDGYIVGSRGSVGSSLAATFTNITEVNPLPPHYICRKKECRYSEFFEDSALNSGYDLPDKICPKCGAPLKKDGHKIPFEVFLGFEGDKTPDIDLNFSGEYQPTIHKYTEVIFGEKQVFRAGTISTIADKTAFGFVKTYLDERQMTRRPAEMNRLSIGCSGVKRTTGQHPGGVMIIPKGRDVHEFTPINYPANDRSGGTITTHFDYNAIDKKLLKLDLLGHDDPTFIKMLQDFTGVNVYEIPFDDRKTLSLFSGLSALGISSDDINGVRTGTLGIPEFGTSFVRGMLEETLPKSFGELVRISGFSHGTDVWLNNAQSYIKSGEAQLTETISVRDDIINYLIEHKMPNKISFDIMENVRKGKGLKPDMVEAMRQ</sequence>
<dbReference type="CDD" id="cd04484">
    <property type="entry name" value="polC_OBF"/>
    <property type="match status" value="1"/>
</dbReference>
<dbReference type="Gene3D" id="2.40.50.140">
    <property type="entry name" value="Nucleic acid-binding proteins"/>
    <property type="match status" value="1"/>
</dbReference>
<dbReference type="SMART" id="SM00481">
    <property type="entry name" value="POLIIIAc"/>
    <property type="match status" value="1"/>
</dbReference>
<proteinExistence type="inferred from homology"/>
<dbReference type="InterPro" id="IPR003141">
    <property type="entry name" value="Pol/His_phosphatase_N"/>
</dbReference>
<dbReference type="InterPro" id="IPR004013">
    <property type="entry name" value="PHP_dom"/>
</dbReference>
<dbReference type="InterPro" id="IPR004805">
    <property type="entry name" value="DnaE2/DnaE/PolC"/>
</dbReference>
<dbReference type="Pfam" id="PF02811">
    <property type="entry name" value="PHP"/>
    <property type="match status" value="1"/>
</dbReference>
<dbReference type="GO" id="GO:0006260">
    <property type="term" value="P:DNA replication"/>
    <property type="evidence" value="ECO:0007669"/>
    <property type="project" value="UniProtKB-KW"/>
</dbReference>
<dbReference type="EMBL" id="MGFH01000247">
    <property type="protein sequence ID" value="OGM00914.1"/>
    <property type="molecule type" value="Genomic_DNA"/>
</dbReference>
<keyword evidence="4" id="KW-0540">Nuclease</keyword>
<dbReference type="InterPro" id="IPR044923">
    <property type="entry name" value="PolC_middle_finger_sf"/>
</dbReference>
<dbReference type="GO" id="GO:0008408">
    <property type="term" value="F:3'-5' exonuclease activity"/>
    <property type="evidence" value="ECO:0007669"/>
    <property type="project" value="InterPro"/>
</dbReference>
<evidence type="ECO:0000256" key="3">
    <source>
        <dbReference type="ARBA" id="ARBA00022705"/>
    </source>
</evidence>
<evidence type="ECO:0000256" key="6">
    <source>
        <dbReference type="SAM" id="MobiDB-lite"/>
    </source>
</evidence>
<evidence type="ECO:0000259" key="7">
    <source>
        <dbReference type="SMART" id="SM00481"/>
    </source>
</evidence>
<dbReference type="PANTHER" id="PTHR32294">
    <property type="entry name" value="DNA POLYMERASE III SUBUNIT ALPHA"/>
    <property type="match status" value="1"/>
</dbReference>